<dbReference type="InterPro" id="IPR045392">
    <property type="entry name" value="DUF6519"/>
</dbReference>
<dbReference type="EMBL" id="FNKY01000001">
    <property type="protein sequence ID" value="SDQ62628.1"/>
    <property type="molecule type" value="Genomic_DNA"/>
</dbReference>
<comment type="caution">
    <text evidence="1">The sequence shown here is derived from an EMBL/GenBank/DDBJ whole genome shotgun (WGS) entry which is preliminary data.</text>
</comment>
<proteinExistence type="predicted"/>
<dbReference type="SUPFAM" id="SSF51126">
    <property type="entry name" value="Pectin lyase-like"/>
    <property type="match status" value="1"/>
</dbReference>
<sequence length="1087" mass="117004">MTFDSSRFTFDAWRDFLGVVMQQGRVQLDSDWNELVVQFLRRMQAGSLDTMGPAIVPRETPEGFLISVVGGTLKIGVGRMYVDGLLAENHGGGAKTWDPRLTELKGGAVDYTAQPYYPEPLALPPAGSAYLVYLDVWQREVTYLQYPELVEKAVGIDTTGRLQTVWQVRILHQIGDGVTCSSVTSLERWKTLTQSSSARLSTSTGGVPGTPDPCQIPPSGGYKGLENQLYRVEIHQGDQPGPILAHGPTTFKWSRDNATVASRISHINPGYESIVVESIGRDEVLRFSDGDWIEITDDVRELQGYSGVMCRIRIGGGVDAATNTIVLTKPLPEGTFPSSEEPIDPSRNTRVRRWDHKGRILRADGTVYFDLDSPDSGGEVSEGVIPVPDQHTSLFLENGILVRFGSASEGGISHTGDYWNFAARTIDASIEILNEAPPLGIHHHYARLAIVTFPPAASLPIVSDCRVLWPPEFEAEGDCACDQCVKPGIDTLQKAIDTLAKTGGVICLAAGIYYLTNPLSITKIRSLRIRGKGWRTLLIASHDLTAVAQVKDSQNIVIENLAIIGAGLGNKPINLINVRNTSGLELDHLNLFAMPPDNIPGVPVSTTGVSLSGYILGFRMRECSVMAEVGIGSDVKQGMSFVSALAVTDNLFVCSRIGIGLSSEFFHHSETRIAHNRVFGTEQVGIQILGAALPGSSCLVEANVLHLLYPSGNAIVVGVDGLRIVGNEILGPDKDVEGSGVNGVVLEPGLDPRGIGHCWITGNRIANMHGSGIAIRTFVGSAMIKQNVIERTGCGIAFTDAGSAGHLSIENNHLLEIAADAESGRPVVAIQVLATLHTDITDNIVNGFAVNQTKARNGAAILVIGGGDIRIRGNHLSDLGPREKNTYYITSIELVIPFKSVSVEDNTIIRREGGTVQSSKWQAIRIVPPTAGSTQVHTDIMILPRGENAFFLLTGSRLFQVELTSDLDAPVTISGNKIVVQNSEMPIVQVEGDISILFSGNNCMAWAAESIWGSELATIMIKVARSSSAVIISQNQIRSSKLNSVIVSGPSPQDIPNFTVMGNITDGIKIGSDRLGEPWKQLNIIRG</sequence>
<dbReference type="Gene3D" id="2.160.20.10">
    <property type="entry name" value="Single-stranded right-handed beta-helix, Pectin lyase-like"/>
    <property type="match status" value="1"/>
</dbReference>
<keyword evidence="2" id="KW-1185">Reference proteome</keyword>
<dbReference type="SMART" id="SM00710">
    <property type="entry name" value="PbH1"/>
    <property type="match status" value="9"/>
</dbReference>
<dbReference type="InterPro" id="IPR011050">
    <property type="entry name" value="Pectin_lyase_fold/virulence"/>
</dbReference>
<dbReference type="InterPro" id="IPR006626">
    <property type="entry name" value="PbH1"/>
</dbReference>
<gene>
    <name evidence="1" type="ORF">SAMN05216402_1603</name>
</gene>
<name>A0ABY0TCM4_9PROT</name>
<accession>A0ABY0TCM4</accession>
<dbReference type="Pfam" id="PF20129">
    <property type="entry name" value="DUF6519"/>
    <property type="match status" value="2"/>
</dbReference>
<dbReference type="RefSeq" id="WP_074631851.1">
    <property type="nucleotide sequence ID" value="NZ_FNKY01000001.1"/>
</dbReference>
<dbReference type="Proteomes" id="UP000183471">
    <property type="component" value="Unassembled WGS sequence"/>
</dbReference>
<evidence type="ECO:0000313" key="1">
    <source>
        <dbReference type="EMBL" id="SDQ62628.1"/>
    </source>
</evidence>
<reference evidence="1 2" key="1">
    <citation type="submission" date="2016-10" db="EMBL/GenBank/DDBJ databases">
        <authorList>
            <person name="Varghese N."/>
            <person name="Submissions S."/>
        </authorList>
    </citation>
    <scope>NUCLEOTIDE SEQUENCE [LARGE SCALE GENOMIC DNA]</scope>
    <source>
        <strain evidence="1 2">Nl1</strain>
    </source>
</reference>
<protein>
    <submittedName>
        <fullName evidence="1">Right handed beta helix region</fullName>
    </submittedName>
</protein>
<organism evidence="1 2">
    <name type="scientific">Nitrosospira multiformis</name>
    <dbReference type="NCBI Taxonomy" id="1231"/>
    <lineage>
        <taxon>Bacteria</taxon>
        <taxon>Pseudomonadati</taxon>
        <taxon>Pseudomonadota</taxon>
        <taxon>Betaproteobacteria</taxon>
        <taxon>Nitrosomonadales</taxon>
        <taxon>Nitrosomonadaceae</taxon>
        <taxon>Nitrosospira</taxon>
    </lineage>
</organism>
<evidence type="ECO:0000313" key="2">
    <source>
        <dbReference type="Proteomes" id="UP000183471"/>
    </source>
</evidence>
<dbReference type="InterPro" id="IPR012334">
    <property type="entry name" value="Pectin_lyas_fold"/>
</dbReference>